<gene>
    <name evidence="3" type="ORF">ACFFHU_00450</name>
</gene>
<dbReference type="Pfam" id="PF22564">
    <property type="entry name" value="HAAS"/>
    <property type="match status" value="1"/>
</dbReference>
<keyword evidence="2" id="KW-1133">Transmembrane helix</keyword>
<name>A0ABV6NPF0_9ACTN</name>
<proteinExistence type="predicted"/>
<dbReference type="Proteomes" id="UP001589894">
    <property type="component" value="Unassembled WGS sequence"/>
</dbReference>
<sequence length="341" mass="35615">MSVISGQEITEYVGRVHVALADLPPDVRRELLEDLPEHLTEVGAESTGSLIDRLGPPEAYAAELRAAAGLAEPADGEAARPDRAAALRRALADRLTALDLATGPLLGYARTSEFLRLLRPAWWVLRGYLLVLALSMFGDGPTVLPRLGGSPLVAMLFLLAAVIGSVWLGRRSDGLTGLRKVAVHGAGALLAVIGLAGLVGADGMARQNGYFAPSYSDNPYTNVQDLYVYDSEGRLVDGARIFDQNGRPIELGYPDWCPQPSVDPTAEPAQERASDHVRYAYPFCPAEAPFHGLGRGPAATGEPAPSIGPATPAATGPATSAATGPATPAATGQPTPAVTRS</sequence>
<feature type="transmembrane region" description="Helical" evidence="2">
    <location>
        <begin position="181"/>
        <end position="201"/>
    </location>
</feature>
<evidence type="ECO:0000256" key="2">
    <source>
        <dbReference type="SAM" id="Phobius"/>
    </source>
</evidence>
<feature type="region of interest" description="Disordered" evidence="1">
    <location>
        <begin position="294"/>
        <end position="341"/>
    </location>
</feature>
<dbReference type="RefSeq" id="WP_377334487.1">
    <property type="nucleotide sequence ID" value="NZ_JBHLUE010000001.1"/>
</dbReference>
<reference evidence="3 4" key="1">
    <citation type="submission" date="2024-09" db="EMBL/GenBank/DDBJ databases">
        <authorList>
            <person name="Sun Q."/>
            <person name="Mori K."/>
        </authorList>
    </citation>
    <scope>NUCLEOTIDE SEQUENCE [LARGE SCALE GENOMIC DNA]</scope>
    <source>
        <strain evidence="3 4">TBRC 2205</strain>
    </source>
</reference>
<evidence type="ECO:0008006" key="5">
    <source>
        <dbReference type="Google" id="ProtNLM"/>
    </source>
</evidence>
<comment type="caution">
    <text evidence="3">The sequence shown here is derived from an EMBL/GenBank/DDBJ whole genome shotgun (WGS) entry which is preliminary data.</text>
</comment>
<keyword evidence="4" id="KW-1185">Reference proteome</keyword>
<keyword evidence="2" id="KW-0472">Membrane</keyword>
<accession>A0ABV6NPF0</accession>
<evidence type="ECO:0000313" key="4">
    <source>
        <dbReference type="Proteomes" id="UP001589894"/>
    </source>
</evidence>
<feature type="transmembrane region" description="Helical" evidence="2">
    <location>
        <begin position="120"/>
        <end position="138"/>
    </location>
</feature>
<feature type="compositionally biased region" description="Low complexity" evidence="1">
    <location>
        <begin position="303"/>
        <end position="341"/>
    </location>
</feature>
<protein>
    <recommendedName>
        <fullName evidence="5">Proline-rich protein</fullName>
    </recommendedName>
</protein>
<dbReference type="EMBL" id="JBHLUE010000001">
    <property type="protein sequence ID" value="MFC0562651.1"/>
    <property type="molecule type" value="Genomic_DNA"/>
</dbReference>
<evidence type="ECO:0000256" key="1">
    <source>
        <dbReference type="SAM" id="MobiDB-lite"/>
    </source>
</evidence>
<keyword evidence="2" id="KW-0812">Transmembrane</keyword>
<organism evidence="3 4">
    <name type="scientific">Plantactinospora siamensis</name>
    <dbReference type="NCBI Taxonomy" id="555372"/>
    <lineage>
        <taxon>Bacteria</taxon>
        <taxon>Bacillati</taxon>
        <taxon>Actinomycetota</taxon>
        <taxon>Actinomycetes</taxon>
        <taxon>Micromonosporales</taxon>
        <taxon>Micromonosporaceae</taxon>
        <taxon>Plantactinospora</taxon>
    </lineage>
</organism>
<feature type="transmembrane region" description="Helical" evidence="2">
    <location>
        <begin position="150"/>
        <end position="169"/>
    </location>
</feature>
<evidence type="ECO:0000313" key="3">
    <source>
        <dbReference type="EMBL" id="MFC0562651.1"/>
    </source>
</evidence>